<dbReference type="InterPro" id="IPR036609">
    <property type="entry name" value="LCCL_sf"/>
</dbReference>
<accession>A0A642UPR2</accession>
<dbReference type="OrthoDB" id="441660at2759"/>
<dbReference type="PANTHER" id="PTHR31331">
    <property type="entry name" value="LCCL DOMAIN PROTEIN (AFU_ORTHOLOGUE AFUA_5G08630)"/>
    <property type="match status" value="1"/>
</dbReference>
<organism evidence="3 4">
    <name type="scientific">Trichomonascus ciferrii</name>
    <dbReference type="NCBI Taxonomy" id="44093"/>
    <lineage>
        <taxon>Eukaryota</taxon>
        <taxon>Fungi</taxon>
        <taxon>Dikarya</taxon>
        <taxon>Ascomycota</taxon>
        <taxon>Saccharomycotina</taxon>
        <taxon>Dipodascomycetes</taxon>
        <taxon>Dipodascales</taxon>
        <taxon>Trichomonascaceae</taxon>
        <taxon>Trichomonascus</taxon>
        <taxon>Trichomonascus ciferrii complex</taxon>
    </lineage>
</organism>
<keyword evidence="4" id="KW-1185">Reference proteome</keyword>
<feature type="transmembrane region" description="Helical" evidence="1">
    <location>
        <begin position="366"/>
        <end position="383"/>
    </location>
</feature>
<gene>
    <name evidence="3" type="ORF">TRICI_006342</name>
</gene>
<evidence type="ECO:0000313" key="4">
    <source>
        <dbReference type="Proteomes" id="UP000761534"/>
    </source>
</evidence>
<evidence type="ECO:0000256" key="1">
    <source>
        <dbReference type="SAM" id="Phobius"/>
    </source>
</evidence>
<feature type="transmembrane region" description="Helical" evidence="1">
    <location>
        <begin position="270"/>
        <end position="288"/>
    </location>
</feature>
<keyword evidence="1" id="KW-0812">Transmembrane</keyword>
<feature type="transmembrane region" description="Helical" evidence="1">
    <location>
        <begin position="403"/>
        <end position="425"/>
    </location>
</feature>
<feature type="transmembrane region" description="Helical" evidence="1">
    <location>
        <begin position="337"/>
        <end position="354"/>
    </location>
</feature>
<dbReference type="EMBL" id="SWFS01000522">
    <property type="protein sequence ID" value="KAA8899428.1"/>
    <property type="molecule type" value="Genomic_DNA"/>
</dbReference>
<keyword evidence="1" id="KW-1133">Transmembrane helix</keyword>
<evidence type="ECO:0000313" key="3">
    <source>
        <dbReference type="EMBL" id="KAA8899428.1"/>
    </source>
</evidence>
<proteinExistence type="predicted"/>
<dbReference type="Gene3D" id="2.170.130.20">
    <property type="entry name" value="LCCL-like domain"/>
    <property type="match status" value="1"/>
</dbReference>
<comment type="caution">
    <text evidence="3">The sequence shown here is derived from an EMBL/GenBank/DDBJ whole genome shotgun (WGS) entry which is preliminary data.</text>
</comment>
<protein>
    <recommendedName>
        <fullName evidence="2">LCCL domain-containing protein</fullName>
    </recommendedName>
</protein>
<name>A0A642UPR2_9ASCO</name>
<sequence length="622" mass="69596">MEEDRESIDLNRFGDEGERENLLEEGASPGFSSSPSEMSIARPRRSWWRILMDGPEKLVEPHVTMIFPKIQELPHELWGRFSKQQLYIIFWVNLAAWGLVFYAIVQNSILASASIDGKPAELIGCNAVPKLWRGKNSACGVDAEDCIHWNTPNNELRFKCAADCVKESWTYSGTPVGDYESIYRPFVVGGGNGTDYYRGDSFVCGAAAHRGVLSDFRGGCGIVKFTGKRTSFPGGPGKHGMESIGFDSVFPESFEFVDTKGMQTSGCHDLRWAVIIFNILVSFEYGYLVYDPKAFFWPIFIMGFWTVALASNPPLVLSSSDSEMVVAELVSLSFRRLLPALLAAYVIYVSSVRPQLNGLKANLSRAVFWLVGFWVGILENYVFGHLPLDRLTPDDMNAQSGAWLAVGTIAGSILAIAFGQAYIIWRMGKFKPYIQLYLGMILGLVILSFFPHQTLRIHHYIMALCLLPGTGFKTTPSLLYQGILVGLFVSGISRWDFDSIIQTYEQLRRGAPALVGGIPELLEPLVSMDAQNVTLRWTPGNESAWWDRYSLLINDVERYRGPWTNFSLSEWIQQELGTHAPNLKYYIRVAFASKRHTGDYTKPAIIDMAHKANWTKPASGAT</sequence>
<dbReference type="SUPFAM" id="SSF69848">
    <property type="entry name" value="LCCL domain"/>
    <property type="match status" value="1"/>
</dbReference>
<feature type="transmembrane region" description="Helical" evidence="1">
    <location>
        <begin position="295"/>
        <end position="317"/>
    </location>
</feature>
<feature type="transmembrane region" description="Helical" evidence="1">
    <location>
        <begin position="432"/>
        <end position="450"/>
    </location>
</feature>
<feature type="domain" description="LCCL" evidence="2">
    <location>
        <begin position="124"/>
        <end position="219"/>
    </location>
</feature>
<dbReference type="Proteomes" id="UP000761534">
    <property type="component" value="Unassembled WGS sequence"/>
</dbReference>
<evidence type="ECO:0000259" key="2">
    <source>
        <dbReference type="PROSITE" id="PS50820"/>
    </source>
</evidence>
<keyword evidence="1" id="KW-0472">Membrane</keyword>
<dbReference type="PANTHER" id="PTHR31331:SF1">
    <property type="entry name" value="CYSTEINE RICH SECRETORY PROTEIN LCCL DOMAIN CONTAINING 2"/>
    <property type="match status" value="1"/>
</dbReference>
<dbReference type="Pfam" id="PF03815">
    <property type="entry name" value="LCCL"/>
    <property type="match status" value="1"/>
</dbReference>
<reference evidence="3" key="1">
    <citation type="journal article" date="2019" name="G3 (Bethesda)">
        <title>Genome Assemblies of Two Rare Opportunistic Yeast Pathogens: Diutina rugosa (syn. Candida rugosa) and Trichomonascus ciferrii (syn. Candida ciferrii).</title>
        <authorList>
            <person name="Mixao V."/>
            <person name="Saus E."/>
            <person name="Hansen A.P."/>
            <person name="Lass-Florl C."/>
            <person name="Gabaldon T."/>
        </authorList>
    </citation>
    <scope>NUCLEOTIDE SEQUENCE</scope>
    <source>
        <strain evidence="3">CBS 4856</strain>
    </source>
</reference>
<dbReference type="PROSITE" id="PS50820">
    <property type="entry name" value="LCCL"/>
    <property type="match status" value="1"/>
</dbReference>
<dbReference type="InterPro" id="IPR051957">
    <property type="entry name" value="CRISP-LCCL_domain"/>
</dbReference>
<dbReference type="InterPro" id="IPR004043">
    <property type="entry name" value="LCCL"/>
</dbReference>
<feature type="transmembrane region" description="Helical" evidence="1">
    <location>
        <begin position="86"/>
        <end position="105"/>
    </location>
</feature>
<dbReference type="VEuPathDB" id="FungiDB:TRICI_006342"/>
<dbReference type="AlphaFoldDB" id="A0A642UPR2"/>